<feature type="signal peptide" evidence="1">
    <location>
        <begin position="1"/>
        <end position="26"/>
    </location>
</feature>
<keyword evidence="1" id="KW-0732">Signal</keyword>
<reference evidence="3 4" key="1">
    <citation type="submission" date="2018-06" db="EMBL/GenBank/DDBJ databases">
        <authorList>
            <consortium name="Pathogen Informatics"/>
            <person name="Doyle S."/>
        </authorList>
    </citation>
    <scope>NUCLEOTIDE SEQUENCE [LARGE SCALE GENOMIC DNA]</scope>
    <source>
        <strain evidence="3 4">NCTC10060</strain>
    </source>
</reference>
<dbReference type="Gene3D" id="3.20.20.140">
    <property type="entry name" value="Metal-dependent hydrolases"/>
    <property type="match status" value="1"/>
</dbReference>
<dbReference type="EC" id="3.5.1.91" evidence="3"/>
<dbReference type="Gene3D" id="3.10.310.70">
    <property type="match status" value="1"/>
</dbReference>
<evidence type="ECO:0000313" key="3">
    <source>
        <dbReference type="EMBL" id="SUG55557.1"/>
    </source>
</evidence>
<evidence type="ECO:0000259" key="2">
    <source>
        <dbReference type="Pfam" id="PF07969"/>
    </source>
</evidence>
<evidence type="ECO:0000313" key="4">
    <source>
        <dbReference type="Proteomes" id="UP000254633"/>
    </source>
</evidence>
<dbReference type="PANTHER" id="PTHR22642">
    <property type="entry name" value="IMIDAZOLONEPROPIONASE"/>
    <property type="match status" value="1"/>
</dbReference>
<proteinExistence type="predicted"/>
<dbReference type="SUPFAM" id="SSF51338">
    <property type="entry name" value="Composite domain of metallo-dependent hydrolases"/>
    <property type="match status" value="1"/>
</dbReference>
<feature type="chain" id="PRO_5016854312" evidence="1">
    <location>
        <begin position="27"/>
        <end position="326"/>
    </location>
</feature>
<dbReference type="InterPro" id="IPR011059">
    <property type="entry name" value="Metal-dep_hydrolase_composite"/>
</dbReference>
<dbReference type="Gene3D" id="2.30.40.10">
    <property type="entry name" value="Urease, subunit C, domain 1"/>
    <property type="match status" value="1"/>
</dbReference>
<dbReference type="GO" id="GO:0016810">
    <property type="term" value="F:hydrolase activity, acting on carbon-nitrogen (but not peptide) bonds"/>
    <property type="evidence" value="ECO:0007669"/>
    <property type="project" value="InterPro"/>
</dbReference>
<dbReference type="InterPro" id="IPR013108">
    <property type="entry name" value="Amidohydro_3"/>
</dbReference>
<protein>
    <submittedName>
        <fullName evidence="3">Putative periplasmic protein</fullName>
        <ecNumber evidence="3">3.5.1.91</ecNumber>
    </submittedName>
</protein>
<dbReference type="InterPro" id="IPR032466">
    <property type="entry name" value="Metal_Hydrolase"/>
</dbReference>
<feature type="domain" description="Amidohydrolase 3" evidence="2">
    <location>
        <begin position="78"/>
        <end position="305"/>
    </location>
</feature>
<dbReference type="EMBL" id="UGXH01000003">
    <property type="protein sequence ID" value="SUG55557.1"/>
    <property type="molecule type" value="Genomic_DNA"/>
</dbReference>
<sequence length="326" mass="35627">MLSLAPSLISRTALLFLLTATGAATAARPAADIILHNGNIITLNDAQPQASALAISGSRIVAIGDDTATDEWRGNHTRTIDLQGKTVIPGLTDTHIHAIRGGQTWTFETYWYDSPSLKDALDKLRADANRRPHDQWVAVVGSWIPAQFAENRAPTVAELNHALPEHPVYIQYLYDYALVNQRGIDVLGLNAAPPPDLAGIRVERDAKGSATGKLFGDIAAFNQLFASISSDADHEGGLRQFFADMNARGVTGIIDPSAGPAAAYEPLFAMRNQGDLPLRVGYRIPVQPEAKGHEAQWFSNLMAFRRRAPMMGNWLFLVWGKAWWPE</sequence>
<gene>
    <name evidence="3" type="primary">SBOV14671_2</name>
    <name evidence="3" type="ORF">NCTC10060_02701</name>
</gene>
<dbReference type="AlphaFoldDB" id="A0A379TY97"/>
<dbReference type="Pfam" id="PF07969">
    <property type="entry name" value="Amidohydro_3"/>
    <property type="match status" value="1"/>
</dbReference>
<name>A0A379TY97_SALDZ</name>
<keyword evidence="3" id="KW-0378">Hydrolase</keyword>
<dbReference type="Proteomes" id="UP000254633">
    <property type="component" value="Unassembled WGS sequence"/>
</dbReference>
<accession>A0A379TY97</accession>
<organism evidence="3 4">
    <name type="scientific">Salmonella diarizonae</name>
    <dbReference type="NCBI Taxonomy" id="59204"/>
    <lineage>
        <taxon>Bacteria</taxon>
        <taxon>Pseudomonadati</taxon>
        <taxon>Pseudomonadota</taxon>
        <taxon>Gammaproteobacteria</taxon>
        <taxon>Enterobacterales</taxon>
        <taxon>Enterobacteriaceae</taxon>
        <taxon>Salmonella</taxon>
    </lineage>
</organism>
<dbReference type="PANTHER" id="PTHR22642:SF21">
    <property type="entry name" value="PERIPLASMIC PROTEIN"/>
    <property type="match status" value="1"/>
</dbReference>
<dbReference type="SUPFAM" id="SSF51556">
    <property type="entry name" value="Metallo-dependent hydrolases"/>
    <property type="match status" value="1"/>
</dbReference>
<evidence type="ECO:0000256" key="1">
    <source>
        <dbReference type="SAM" id="SignalP"/>
    </source>
</evidence>